<name>A0AA40EA15_9PEZI</name>
<evidence type="ECO:0000256" key="1">
    <source>
        <dbReference type="SAM" id="MobiDB-lite"/>
    </source>
</evidence>
<proteinExistence type="predicted"/>
<feature type="compositionally biased region" description="Low complexity" evidence="1">
    <location>
        <begin position="26"/>
        <end position="40"/>
    </location>
</feature>
<comment type="caution">
    <text evidence="2">The sequence shown here is derived from an EMBL/GenBank/DDBJ whole genome shotgun (WGS) entry which is preliminary data.</text>
</comment>
<feature type="compositionally biased region" description="Basic and acidic residues" evidence="1">
    <location>
        <begin position="68"/>
        <end position="91"/>
    </location>
</feature>
<dbReference type="AlphaFoldDB" id="A0AA40EA15"/>
<accession>A0AA40EA15</accession>
<dbReference type="Proteomes" id="UP001172159">
    <property type="component" value="Unassembled WGS sequence"/>
</dbReference>
<protein>
    <submittedName>
        <fullName evidence="2">Uncharacterized protein</fullName>
    </submittedName>
</protein>
<gene>
    <name evidence="2" type="ORF">B0T21DRAFT_393863</name>
</gene>
<keyword evidence="3" id="KW-1185">Reference proteome</keyword>
<feature type="region of interest" description="Disordered" evidence="1">
    <location>
        <begin position="1"/>
        <end position="95"/>
    </location>
</feature>
<feature type="compositionally biased region" description="Basic and acidic residues" evidence="1">
    <location>
        <begin position="50"/>
        <end position="59"/>
    </location>
</feature>
<evidence type="ECO:0000313" key="3">
    <source>
        <dbReference type="Proteomes" id="UP001172159"/>
    </source>
</evidence>
<reference evidence="2" key="1">
    <citation type="submission" date="2023-06" db="EMBL/GenBank/DDBJ databases">
        <title>Genome-scale phylogeny and comparative genomics of the fungal order Sordariales.</title>
        <authorList>
            <consortium name="Lawrence Berkeley National Laboratory"/>
            <person name="Hensen N."/>
            <person name="Bonometti L."/>
            <person name="Westerberg I."/>
            <person name="Brannstrom I.O."/>
            <person name="Guillou S."/>
            <person name="Cros-Aarteil S."/>
            <person name="Calhoun S."/>
            <person name="Haridas S."/>
            <person name="Kuo A."/>
            <person name="Mondo S."/>
            <person name="Pangilinan J."/>
            <person name="Riley R."/>
            <person name="Labutti K."/>
            <person name="Andreopoulos B."/>
            <person name="Lipzen A."/>
            <person name="Chen C."/>
            <person name="Yanf M."/>
            <person name="Daum C."/>
            <person name="Ng V."/>
            <person name="Clum A."/>
            <person name="Steindorff A."/>
            <person name="Ohm R."/>
            <person name="Martin F."/>
            <person name="Silar P."/>
            <person name="Natvig D."/>
            <person name="Lalanne C."/>
            <person name="Gautier V."/>
            <person name="Ament-Velasquez S.L."/>
            <person name="Kruys A."/>
            <person name="Hutchinson M.I."/>
            <person name="Powell A.J."/>
            <person name="Barry K."/>
            <person name="Miller A.N."/>
            <person name="Grigoriev I.V."/>
            <person name="Debuchy R."/>
            <person name="Gladieux P."/>
            <person name="Thoren M.H."/>
            <person name="Johannesson H."/>
        </authorList>
    </citation>
    <scope>NUCLEOTIDE SEQUENCE</scope>
    <source>
        <strain evidence="2">CBS 540.89</strain>
    </source>
</reference>
<organism evidence="2 3">
    <name type="scientific">Apiosordaria backusii</name>
    <dbReference type="NCBI Taxonomy" id="314023"/>
    <lineage>
        <taxon>Eukaryota</taxon>
        <taxon>Fungi</taxon>
        <taxon>Dikarya</taxon>
        <taxon>Ascomycota</taxon>
        <taxon>Pezizomycotina</taxon>
        <taxon>Sordariomycetes</taxon>
        <taxon>Sordariomycetidae</taxon>
        <taxon>Sordariales</taxon>
        <taxon>Lasiosphaeriaceae</taxon>
        <taxon>Apiosordaria</taxon>
    </lineage>
</organism>
<sequence length="558" mass="62375">MMASGEDNIPAGDRLFWPAPAQSNGPQAAAPSQSRAASHSTLPLHLNWKRQCDKQEHESPASSSQGWKRPDSRDSRVMPRRNPPTEDKPTVDARAYLECPPGDDATFTPEEKAFWSKDGIKLLPERSIGEVWITATPESVEAFGATMLHKANLMPRGTIIKISAELVPPHIALQDRETAIKIGHVVPACAACGSTEHREEGCAMPDPNTGAALVQCGVCNSMTHILDRCKKLPSHSTLGVILLADRVNMPQVLSGKFAFSDFLAEQHRLLGKTENEVVQIMGSLQGVPRVPWSLGYGRKIATIKDTDSNDLGGKKHPSLFAKGLHDAALLPRDPAWGESEAQLVKDWIDQIADDHYNYKSKFVVDRIVPSLYRAKSLSQDMEKDVKPLLFENFKEEAMNVLKTRKAINVMPHPEEPTVQRDWLIPGSYITKGGWDRPAQQPLIRLVTFGKFTFQWEQTDSGSKVLTRKNRDEKRVFAFDKQSVCWWLNTWLDTMATGPDYKICGREYSNVCFEAKDVIADTIFPAFCRQWRRQETPSAPRPAKLTLQHAAFNNSMDIS</sequence>
<dbReference type="EMBL" id="JAUKTV010000008">
    <property type="protein sequence ID" value="KAK0732335.1"/>
    <property type="molecule type" value="Genomic_DNA"/>
</dbReference>
<evidence type="ECO:0000313" key="2">
    <source>
        <dbReference type="EMBL" id="KAK0732335.1"/>
    </source>
</evidence>